<gene>
    <name evidence="8" type="ORF">CL176_01880</name>
</gene>
<dbReference type="KEGG" id="abae:CL176_01880"/>
<organism evidence="8 9">
    <name type="scientific">Suicoccus acidiformans</name>
    <dbReference type="NCBI Taxonomy" id="2036206"/>
    <lineage>
        <taxon>Bacteria</taxon>
        <taxon>Bacillati</taxon>
        <taxon>Bacillota</taxon>
        <taxon>Bacilli</taxon>
        <taxon>Lactobacillales</taxon>
        <taxon>Aerococcaceae</taxon>
        <taxon>Suicoccus</taxon>
    </lineage>
</organism>
<dbReference type="InterPro" id="IPR004872">
    <property type="entry name" value="Lipoprotein_NlpA"/>
</dbReference>
<dbReference type="Gene3D" id="3.40.190.10">
    <property type="entry name" value="Periplasmic binding protein-like II"/>
    <property type="match status" value="2"/>
</dbReference>
<dbReference type="RefSeq" id="WP_118989790.1">
    <property type="nucleotide sequence ID" value="NZ_CP023434.1"/>
</dbReference>
<evidence type="ECO:0000256" key="1">
    <source>
        <dbReference type="ARBA" id="ARBA00004635"/>
    </source>
</evidence>
<keyword evidence="3 7" id="KW-0732">Signal</keyword>
<evidence type="ECO:0000256" key="5">
    <source>
        <dbReference type="ARBA" id="ARBA00023139"/>
    </source>
</evidence>
<evidence type="ECO:0000256" key="7">
    <source>
        <dbReference type="SAM" id="SignalP"/>
    </source>
</evidence>
<evidence type="ECO:0000313" key="9">
    <source>
        <dbReference type="Proteomes" id="UP000263232"/>
    </source>
</evidence>
<sequence length="276" mass="29734">MKKLITLLTTFLITFLSWTPLAYAADQPFTGEIVSVGVVGDLGKEIWDYVAEKAAQEESIQIKVELLTDYNQPNEAVNNGSLDLNAFQHVAFLDDWNASNKATLTNIGYTFVTEMGIFSDSLVGLEELEDGASVAIPNDPTNGGRALLALELAGLIEVADEAGILATVDDITANPKHLDFIEIDAHQVALSLPDVDLGVLGTGLATDAGLAIDDALFVDTEDLSKLDQAYRNVIVSREEDAENPLFLKVVELFQQEDVAKVINQASNGGAIPAWKE</sequence>
<dbReference type="PANTHER" id="PTHR30429">
    <property type="entry name" value="D-METHIONINE-BINDING LIPOPROTEIN METQ"/>
    <property type="match status" value="1"/>
</dbReference>
<dbReference type="Pfam" id="PF03180">
    <property type="entry name" value="Lipoprotein_9"/>
    <property type="match status" value="1"/>
</dbReference>
<comment type="similarity">
    <text evidence="2">Belongs to the NlpA lipoprotein family.</text>
</comment>
<evidence type="ECO:0000256" key="6">
    <source>
        <dbReference type="ARBA" id="ARBA00023288"/>
    </source>
</evidence>
<dbReference type="EMBL" id="CP023434">
    <property type="protein sequence ID" value="AXY24868.1"/>
    <property type="molecule type" value="Genomic_DNA"/>
</dbReference>
<keyword evidence="4" id="KW-0472">Membrane</keyword>
<dbReference type="AlphaFoldDB" id="A0A347WIG1"/>
<keyword evidence="6" id="KW-0449">Lipoprotein</keyword>
<keyword evidence="5" id="KW-0564">Palmitate</keyword>
<evidence type="ECO:0000256" key="4">
    <source>
        <dbReference type="ARBA" id="ARBA00023136"/>
    </source>
</evidence>
<name>A0A347WIG1_9LACT</name>
<dbReference type="Proteomes" id="UP000263232">
    <property type="component" value="Chromosome"/>
</dbReference>
<evidence type="ECO:0000256" key="3">
    <source>
        <dbReference type="ARBA" id="ARBA00022729"/>
    </source>
</evidence>
<reference evidence="8 9" key="1">
    <citation type="submission" date="2017-09" db="EMBL/GenBank/DDBJ databases">
        <title>Complete genome sequence of Oxytococcus suis strain ZY16052.</title>
        <authorList>
            <person name="Li F."/>
        </authorList>
    </citation>
    <scope>NUCLEOTIDE SEQUENCE [LARGE SCALE GENOMIC DNA]</scope>
    <source>
        <strain evidence="8 9">ZY16052</strain>
    </source>
</reference>
<comment type="subcellular location">
    <subcellularLocation>
        <location evidence="1">Membrane</location>
        <topology evidence="1">Lipid-anchor</topology>
    </subcellularLocation>
</comment>
<keyword evidence="9" id="KW-1185">Reference proteome</keyword>
<feature type="signal peptide" evidence="7">
    <location>
        <begin position="1"/>
        <end position="24"/>
    </location>
</feature>
<dbReference type="OrthoDB" id="9812878at2"/>
<evidence type="ECO:0000256" key="2">
    <source>
        <dbReference type="ARBA" id="ARBA00008973"/>
    </source>
</evidence>
<proteinExistence type="inferred from homology"/>
<evidence type="ECO:0000313" key="8">
    <source>
        <dbReference type="EMBL" id="AXY24868.1"/>
    </source>
</evidence>
<feature type="chain" id="PRO_5016798072" evidence="7">
    <location>
        <begin position="25"/>
        <end position="276"/>
    </location>
</feature>
<dbReference type="PANTHER" id="PTHR30429:SF3">
    <property type="entry name" value="LIPOPROTEIN"/>
    <property type="match status" value="1"/>
</dbReference>
<dbReference type="SUPFAM" id="SSF53850">
    <property type="entry name" value="Periplasmic binding protein-like II"/>
    <property type="match status" value="1"/>
</dbReference>
<protein>
    <submittedName>
        <fullName evidence="8">Methionine ABC transporter substrate-binding protein</fullName>
    </submittedName>
</protein>
<accession>A0A347WIG1</accession>
<dbReference type="GO" id="GO:0016020">
    <property type="term" value="C:membrane"/>
    <property type="evidence" value="ECO:0007669"/>
    <property type="project" value="UniProtKB-SubCell"/>
</dbReference>